<keyword evidence="1" id="KW-0472">Membrane</keyword>
<feature type="transmembrane region" description="Helical" evidence="1">
    <location>
        <begin position="21"/>
        <end position="44"/>
    </location>
</feature>
<sequence>MEDHYAGVAPIGRLGGVSWRLAGFKVMAAVLLVLALGLLISAAVTRSTTLLPMAAVAAGGAGLQWMLAGRASEHTLVYFSELVLYNRQGQYAMLPRGSVSTFRIVEHHDSAPRIVAVQFDGQEMNIAGANQPQGGWMRDAIRPLRSAKAMKAKLDHWLTTGHYPT</sequence>
<evidence type="ECO:0000313" key="2">
    <source>
        <dbReference type="EMBL" id="MDV6264020.1"/>
    </source>
</evidence>
<dbReference type="RefSeq" id="WP_317566132.1">
    <property type="nucleotide sequence ID" value="NZ_JAWLJX010000009.1"/>
</dbReference>
<comment type="caution">
    <text evidence="2">The sequence shown here is derived from an EMBL/GenBank/DDBJ whole genome shotgun (WGS) entry which is preliminary data.</text>
</comment>
<evidence type="ECO:0008006" key="4">
    <source>
        <dbReference type="Google" id="ProtNLM"/>
    </source>
</evidence>
<name>A0ABU4BII6_9NOCA</name>
<reference evidence="2 3" key="1">
    <citation type="submission" date="2023-10" db="EMBL/GenBank/DDBJ databases">
        <title>Development of a sustainable strategy for remediation of hydrocarbon-contaminated territories based on the waste exchange concept.</title>
        <authorList>
            <person name="Krivoruchko A."/>
        </authorList>
    </citation>
    <scope>NUCLEOTIDE SEQUENCE [LARGE SCALE GENOMIC DNA]</scope>
    <source>
        <strain evidence="2 3">IEGM 1323</strain>
    </source>
</reference>
<keyword evidence="3" id="KW-1185">Reference proteome</keyword>
<proteinExistence type="predicted"/>
<evidence type="ECO:0000313" key="3">
    <source>
        <dbReference type="Proteomes" id="UP001185755"/>
    </source>
</evidence>
<protein>
    <recommendedName>
        <fullName evidence="4">PH domain-containing protein</fullName>
    </recommendedName>
</protein>
<dbReference type="EMBL" id="JAWLJX010000009">
    <property type="protein sequence ID" value="MDV6264020.1"/>
    <property type="molecule type" value="Genomic_DNA"/>
</dbReference>
<gene>
    <name evidence="2" type="ORF">R3P96_22020</name>
</gene>
<accession>A0ABU4BII6</accession>
<evidence type="ECO:0000256" key="1">
    <source>
        <dbReference type="SAM" id="Phobius"/>
    </source>
</evidence>
<keyword evidence="1" id="KW-0812">Transmembrane</keyword>
<keyword evidence="1" id="KW-1133">Transmembrane helix</keyword>
<dbReference type="Proteomes" id="UP001185755">
    <property type="component" value="Unassembled WGS sequence"/>
</dbReference>
<organism evidence="2 3">
    <name type="scientific">Rhodococcoides yunnanense</name>
    <dbReference type="NCBI Taxonomy" id="278209"/>
    <lineage>
        <taxon>Bacteria</taxon>
        <taxon>Bacillati</taxon>
        <taxon>Actinomycetota</taxon>
        <taxon>Actinomycetes</taxon>
        <taxon>Mycobacteriales</taxon>
        <taxon>Nocardiaceae</taxon>
        <taxon>Rhodococcoides</taxon>
    </lineage>
</organism>